<evidence type="ECO:0000313" key="11">
    <source>
        <dbReference type="EMBL" id="QDH13786.1"/>
    </source>
</evidence>
<dbReference type="PANTHER" id="PTHR34448">
    <property type="entry name" value="AMINOPEPTIDASE"/>
    <property type="match status" value="1"/>
</dbReference>
<evidence type="ECO:0000256" key="10">
    <source>
        <dbReference type="SAM" id="MobiDB-lite"/>
    </source>
</evidence>
<evidence type="ECO:0000256" key="8">
    <source>
        <dbReference type="ARBA" id="ARBA00022801"/>
    </source>
</evidence>
<dbReference type="GO" id="GO:0008237">
    <property type="term" value="F:metallopeptidase activity"/>
    <property type="evidence" value="ECO:0007669"/>
    <property type="project" value="UniProtKB-KW"/>
</dbReference>
<organism evidence="11 12">
    <name type="scientific">Formicincola oecophyllae</name>
    <dbReference type="NCBI Taxonomy" id="2558361"/>
    <lineage>
        <taxon>Bacteria</taxon>
        <taxon>Pseudomonadati</taxon>
        <taxon>Pseudomonadota</taxon>
        <taxon>Alphaproteobacteria</taxon>
        <taxon>Acetobacterales</taxon>
        <taxon>Acetobacteraceae</taxon>
        <taxon>Formicincola</taxon>
    </lineage>
</organism>
<dbReference type="PANTHER" id="PTHR34448:SF3">
    <property type="entry name" value="AMINOPEPTIDASE AMPS"/>
    <property type="match status" value="1"/>
</dbReference>
<dbReference type="Gene3D" id="3.40.1830.10">
    <property type="entry name" value="Thermophilic metalloprotease (M29)"/>
    <property type="match status" value="1"/>
</dbReference>
<proteinExistence type="inferred from homology"/>
<evidence type="ECO:0000256" key="4">
    <source>
        <dbReference type="ARBA" id="ARBA00008236"/>
    </source>
</evidence>
<dbReference type="Pfam" id="PF02073">
    <property type="entry name" value="Peptidase_M29"/>
    <property type="match status" value="1"/>
</dbReference>
<keyword evidence="12" id="KW-1185">Reference proteome</keyword>
<dbReference type="GO" id="GO:0004177">
    <property type="term" value="F:aminopeptidase activity"/>
    <property type="evidence" value="ECO:0007669"/>
    <property type="project" value="UniProtKB-KW"/>
</dbReference>
<evidence type="ECO:0000256" key="9">
    <source>
        <dbReference type="ARBA" id="ARBA00023049"/>
    </source>
</evidence>
<sequence>MTQNQQPTPAPTNRSKPQASRHEALLDKLAETAVRTGLNVAPGQQVVITAPLEALALVRRVTEHAYKAGASLVSTLYRDDEAILARYRHASESTFDVAADWLGHGMAEAFSQGAARLAITGGNPTLLAGVDPARIARATRAQAKATRKAMELITRFAVNWNIIACATPAWAAQVFPNLPPQKALEALWEGIFSASRVTGADPVEEWAQHNAALHARARALNEARWDSLHFTGPGTDLVVGLADGHFWSGGSEKAGNGVICNANIPTEEVFTTPHATRVEGTVSSTKPLFHNGALIDGITVRFKGGMVVEAHAAKGEAVLQRLLDSDQGARRIGEVALVPHSSPIAQSGILYRNTLFDENAASHIALGQSYAKCMVDAEGQTEVELTARGANQSAIHVDWMIGSGDIDVDATKDGQSHPLMRKGEWVNKV</sequence>
<comment type="cofactor">
    <cofactor evidence="2">
        <name>Mg(2+)</name>
        <dbReference type="ChEBI" id="CHEBI:18420"/>
    </cofactor>
</comment>
<evidence type="ECO:0000256" key="3">
    <source>
        <dbReference type="ARBA" id="ARBA00001947"/>
    </source>
</evidence>
<protein>
    <submittedName>
        <fullName evidence="11">Aminopeptidase</fullName>
    </submittedName>
</protein>
<reference evidence="11 12" key="1">
    <citation type="submission" date="2019-03" db="EMBL/GenBank/DDBJ databases">
        <title>The complete genome sequence of Swingsia_sp. F3b2 LMG30590(T).</title>
        <authorList>
            <person name="Chua K.-O."/>
            <person name="Chan K.-G."/>
            <person name="See-Too W.-S."/>
        </authorList>
    </citation>
    <scope>NUCLEOTIDE SEQUENCE [LARGE SCALE GENOMIC DNA]</scope>
    <source>
        <strain evidence="11 12">F3b2</strain>
    </source>
</reference>
<evidence type="ECO:0000256" key="5">
    <source>
        <dbReference type="ARBA" id="ARBA00022438"/>
    </source>
</evidence>
<dbReference type="GO" id="GO:0046872">
    <property type="term" value="F:metal ion binding"/>
    <property type="evidence" value="ECO:0007669"/>
    <property type="project" value="UniProtKB-KW"/>
</dbReference>
<evidence type="ECO:0000256" key="6">
    <source>
        <dbReference type="ARBA" id="ARBA00022670"/>
    </source>
</evidence>
<feature type="region of interest" description="Disordered" evidence="10">
    <location>
        <begin position="1"/>
        <end position="22"/>
    </location>
</feature>
<dbReference type="PRINTS" id="PR00919">
    <property type="entry name" value="THERMOPTASE"/>
</dbReference>
<evidence type="ECO:0000256" key="7">
    <source>
        <dbReference type="ARBA" id="ARBA00022723"/>
    </source>
</evidence>
<gene>
    <name evidence="11" type="ORF">E3E12_05845</name>
</gene>
<comment type="similarity">
    <text evidence="4">Belongs to the peptidase M29 family.</text>
</comment>
<dbReference type="EMBL" id="CP038231">
    <property type="protein sequence ID" value="QDH13786.1"/>
    <property type="molecule type" value="Genomic_DNA"/>
</dbReference>
<dbReference type="AlphaFoldDB" id="A0A4Y6UBD9"/>
<comment type="cofactor">
    <cofactor evidence="1">
        <name>Co(2+)</name>
        <dbReference type="ChEBI" id="CHEBI:48828"/>
    </cofactor>
</comment>
<dbReference type="InterPro" id="IPR052170">
    <property type="entry name" value="M29_Exopeptidase"/>
</dbReference>
<keyword evidence="6" id="KW-0645">Protease</keyword>
<dbReference type="InterPro" id="IPR035097">
    <property type="entry name" value="M29_N-terminal"/>
</dbReference>
<dbReference type="KEGG" id="swf:E3E12_05845"/>
<name>A0A4Y6UBD9_9PROT</name>
<dbReference type="InterPro" id="IPR000787">
    <property type="entry name" value="Peptidase_M29"/>
</dbReference>
<feature type="compositionally biased region" description="Polar residues" evidence="10">
    <location>
        <begin position="1"/>
        <end position="18"/>
    </location>
</feature>
<keyword evidence="8" id="KW-0378">Hydrolase</keyword>
<keyword evidence="9" id="KW-0482">Metalloprotease</keyword>
<dbReference type="SUPFAM" id="SSF144052">
    <property type="entry name" value="Thermophilic metalloprotease-like"/>
    <property type="match status" value="1"/>
</dbReference>
<dbReference type="Proteomes" id="UP000318709">
    <property type="component" value="Chromosome"/>
</dbReference>
<dbReference type="RefSeq" id="WP_141443494.1">
    <property type="nucleotide sequence ID" value="NZ_CP038231.1"/>
</dbReference>
<evidence type="ECO:0000313" key="12">
    <source>
        <dbReference type="Proteomes" id="UP000318709"/>
    </source>
</evidence>
<comment type="cofactor">
    <cofactor evidence="3">
        <name>Zn(2+)</name>
        <dbReference type="ChEBI" id="CHEBI:29105"/>
    </cofactor>
</comment>
<evidence type="ECO:0000256" key="2">
    <source>
        <dbReference type="ARBA" id="ARBA00001946"/>
    </source>
</evidence>
<keyword evidence="7" id="KW-0479">Metal-binding</keyword>
<evidence type="ECO:0000256" key="1">
    <source>
        <dbReference type="ARBA" id="ARBA00001941"/>
    </source>
</evidence>
<dbReference type="OrthoDB" id="9803993at2"/>
<dbReference type="GO" id="GO:0006508">
    <property type="term" value="P:proteolysis"/>
    <property type="evidence" value="ECO:0007669"/>
    <property type="project" value="UniProtKB-KW"/>
</dbReference>
<keyword evidence="5 11" id="KW-0031">Aminopeptidase</keyword>
<accession>A0A4Y6UBD9</accession>